<sequence>MTTVSNALTLKAKKIKLLLLDVDGVMTDNRLIYGDDGQEYKAFYTRDGHGMVMLQKSGIDIGIITGRKSQLVENRMRDLKVKHLYQGVPDKLPTFLELVEKLSLRMSEVAYVGDDILDLPILKRVGLSVTPADGDQEVKSRVDYISQFKGGQGCVREVCEIIMKSQDAWQTHMDFYLRDA</sequence>
<dbReference type="AlphaFoldDB" id="A0A6F8PMI7"/>
<protein>
    <recommendedName>
        <fullName evidence="6 11">3-deoxy-D-manno-octulosonate 8-phosphate phosphatase KdsC</fullName>
        <ecNumber evidence="5 11">3.1.3.45</ecNumber>
    </recommendedName>
    <alternativeName>
        <fullName evidence="10 11">KDO 8-P phosphatase</fullName>
    </alternativeName>
</protein>
<dbReference type="EMBL" id="AP021888">
    <property type="protein sequence ID" value="BBP43210.1"/>
    <property type="molecule type" value="Genomic_DNA"/>
</dbReference>
<name>A0A6F8PMI7_9GAMM</name>
<reference evidence="14" key="1">
    <citation type="submission" date="2019-11" db="EMBL/GenBank/DDBJ databases">
        <title>Isolation and characterization of two novel species in the genus Thiomicrorhabdus.</title>
        <authorList>
            <person name="Mochizuki J."/>
            <person name="Kojima H."/>
            <person name="Fukui M."/>
        </authorList>
    </citation>
    <scope>NUCLEOTIDE SEQUENCE [LARGE SCALE GENOMIC DNA]</scope>
    <source>
        <strain evidence="14">AkT22</strain>
    </source>
</reference>
<dbReference type="Pfam" id="PF08282">
    <property type="entry name" value="Hydrolase_3"/>
    <property type="match status" value="1"/>
</dbReference>
<dbReference type="NCBIfam" id="TIGR01662">
    <property type="entry name" value="HAD-SF-IIIA"/>
    <property type="match status" value="1"/>
</dbReference>
<evidence type="ECO:0000256" key="2">
    <source>
        <dbReference type="ARBA" id="ARBA00001946"/>
    </source>
</evidence>
<keyword evidence="7 11" id="KW-0479">Metal-binding</keyword>
<evidence type="ECO:0000256" key="9">
    <source>
        <dbReference type="ARBA" id="ARBA00022842"/>
    </source>
</evidence>
<dbReference type="GO" id="GO:0008781">
    <property type="term" value="F:N-acylneuraminate cytidylyltransferase activity"/>
    <property type="evidence" value="ECO:0007669"/>
    <property type="project" value="TreeGrafter"/>
</dbReference>
<comment type="catalytic activity">
    <reaction evidence="1 11">
        <text>3-deoxy-alpha-D-manno-2-octulosonate-8-phosphate + H2O = 3-deoxy-alpha-D-manno-oct-2-ulosonate + phosphate</text>
        <dbReference type="Rhea" id="RHEA:11500"/>
        <dbReference type="ChEBI" id="CHEBI:15377"/>
        <dbReference type="ChEBI" id="CHEBI:43474"/>
        <dbReference type="ChEBI" id="CHEBI:85985"/>
        <dbReference type="ChEBI" id="CHEBI:85986"/>
        <dbReference type="EC" id="3.1.3.45"/>
    </reaction>
</comment>
<keyword evidence="9 11" id="KW-0460">Magnesium</keyword>
<dbReference type="KEGG" id="tzo:THMIRHAT_09560"/>
<feature type="binding site" evidence="12">
    <location>
        <position position="23"/>
    </location>
    <ligand>
        <name>substrate</name>
    </ligand>
</feature>
<dbReference type="PANTHER" id="PTHR21485:SF3">
    <property type="entry name" value="N-ACYLNEURAMINATE CYTIDYLYLTRANSFERASE"/>
    <property type="match status" value="1"/>
</dbReference>
<keyword evidence="14" id="KW-1185">Reference proteome</keyword>
<dbReference type="InterPro" id="IPR050793">
    <property type="entry name" value="CMP-NeuNAc_synthase"/>
</dbReference>
<dbReference type="InterPro" id="IPR036412">
    <property type="entry name" value="HAD-like_sf"/>
</dbReference>
<evidence type="ECO:0000256" key="1">
    <source>
        <dbReference type="ARBA" id="ARBA00000898"/>
    </source>
</evidence>
<dbReference type="InterPro" id="IPR006549">
    <property type="entry name" value="HAD-SF_hydro_IIIA"/>
</dbReference>
<evidence type="ECO:0000313" key="13">
    <source>
        <dbReference type="EMBL" id="BBP43210.1"/>
    </source>
</evidence>
<dbReference type="GO" id="GO:0046872">
    <property type="term" value="F:metal ion binding"/>
    <property type="evidence" value="ECO:0007669"/>
    <property type="project" value="UniProtKB-UniRule"/>
</dbReference>
<proteinExistence type="inferred from homology"/>
<gene>
    <name evidence="13" type="ORF">THMIRHAT_09560</name>
</gene>
<dbReference type="GO" id="GO:0009103">
    <property type="term" value="P:lipopolysaccharide biosynthetic process"/>
    <property type="evidence" value="ECO:0007669"/>
    <property type="project" value="UniProtKB-UniRule"/>
</dbReference>
<feature type="binding site" evidence="12">
    <location>
        <position position="21"/>
    </location>
    <ligand>
        <name>Mg(2+)</name>
        <dbReference type="ChEBI" id="CHEBI:18420"/>
    </ligand>
</feature>
<evidence type="ECO:0000256" key="7">
    <source>
        <dbReference type="ARBA" id="ARBA00022723"/>
    </source>
</evidence>
<dbReference type="CDD" id="cd01630">
    <property type="entry name" value="HAD_KDO-like"/>
    <property type="match status" value="1"/>
</dbReference>
<evidence type="ECO:0000256" key="10">
    <source>
        <dbReference type="ARBA" id="ARBA00031051"/>
    </source>
</evidence>
<comment type="cofactor">
    <cofactor evidence="2 11 12">
        <name>Mg(2+)</name>
        <dbReference type="ChEBI" id="CHEBI:18420"/>
    </cofactor>
</comment>
<evidence type="ECO:0000256" key="4">
    <source>
        <dbReference type="ARBA" id="ARBA00011881"/>
    </source>
</evidence>
<dbReference type="SFLD" id="SFLDG01138">
    <property type="entry name" value="C1.6.2:_Deoxy-d-mannose-octulo"/>
    <property type="match status" value="1"/>
</dbReference>
<dbReference type="InterPro" id="IPR023214">
    <property type="entry name" value="HAD_sf"/>
</dbReference>
<keyword evidence="8 11" id="KW-0378">Hydrolase</keyword>
<dbReference type="Gene3D" id="3.40.50.1000">
    <property type="entry name" value="HAD superfamily/HAD-like"/>
    <property type="match status" value="1"/>
</dbReference>
<dbReference type="RefSeq" id="WP_173291034.1">
    <property type="nucleotide sequence ID" value="NZ_AP021888.1"/>
</dbReference>
<evidence type="ECO:0000313" key="14">
    <source>
        <dbReference type="Proteomes" id="UP000501466"/>
    </source>
</evidence>
<dbReference type="NCBIfam" id="TIGR01670">
    <property type="entry name" value="KdsC-phosphatas"/>
    <property type="match status" value="1"/>
</dbReference>
<organism evidence="13 14">
    <name type="scientific">Thiosulfativibrio zosterae</name>
    <dbReference type="NCBI Taxonomy" id="2675053"/>
    <lineage>
        <taxon>Bacteria</taxon>
        <taxon>Pseudomonadati</taxon>
        <taxon>Pseudomonadota</taxon>
        <taxon>Gammaproteobacteria</taxon>
        <taxon>Thiotrichales</taxon>
        <taxon>Piscirickettsiaceae</taxon>
        <taxon>Thiosulfativibrio</taxon>
    </lineage>
</organism>
<evidence type="ECO:0000256" key="3">
    <source>
        <dbReference type="ARBA" id="ARBA00005893"/>
    </source>
</evidence>
<dbReference type="GO" id="GO:0019143">
    <property type="term" value="F:3-deoxy-manno-octulosonate-8-phosphatase activity"/>
    <property type="evidence" value="ECO:0007669"/>
    <property type="project" value="UniProtKB-UniRule"/>
</dbReference>
<accession>A0A6F8PMI7</accession>
<feature type="binding site" evidence="12">
    <location>
        <position position="114"/>
    </location>
    <ligand>
        <name>Mg(2+)</name>
        <dbReference type="ChEBI" id="CHEBI:18420"/>
    </ligand>
</feature>
<evidence type="ECO:0000256" key="5">
    <source>
        <dbReference type="ARBA" id="ARBA00013066"/>
    </source>
</evidence>
<comment type="similarity">
    <text evidence="3 11">Belongs to the KdsC family.</text>
</comment>
<keyword evidence="11" id="KW-0448">Lipopolysaccharide biosynthesis</keyword>
<evidence type="ECO:0000256" key="8">
    <source>
        <dbReference type="ARBA" id="ARBA00022801"/>
    </source>
</evidence>
<dbReference type="InterPro" id="IPR010023">
    <property type="entry name" value="KdsC_fam"/>
</dbReference>
<dbReference type="SUPFAM" id="SSF56784">
    <property type="entry name" value="HAD-like"/>
    <property type="match status" value="1"/>
</dbReference>
<dbReference type="SFLD" id="SFLDG01136">
    <property type="entry name" value="C1.6:_Phosphoserine_Phosphatas"/>
    <property type="match status" value="1"/>
</dbReference>
<dbReference type="PANTHER" id="PTHR21485">
    <property type="entry name" value="HAD SUPERFAMILY MEMBERS CMAS AND KDSC"/>
    <property type="match status" value="1"/>
</dbReference>
<dbReference type="PIRSF" id="PIRSF006118">
    <property type="entry name" value="KDO8-P_Ptase"/>
    <property type="match status" value="1"/>
</dbReference>
<dbReference type="EC" id="3.1.3.45" evidence="5 11"/>
<evidence type="ECO:0000256" key="6">
    <source>
        <dbReference type="ARBA" id="ARBA00020092"/>
    </source>
</evidence>
<comment type="function">
    <text evidence="11">Catalyzes the hydrolysis of 3-deoxy-D-manno-octulosonate 8-phosphate (KDO 8-P) to 3-deoxy-D-manno-octulosonate (KDO) and inorganic phosphate.</text>
</comment>
<evidence type="ECO:0000256" key="12">
    <source>
        <dbReference type="PIRSR" id="PIRSR006118-2"/>
    </source>
</evidence>
<comment type="subunit">
    <text evidence="4 11">Homotetramer.</text>
</comment>
<dbReference type="NCBIfam" id="NF007019">
    <property type="entry name" value="PRK09484.1"/>
    <property type="match status" value="1"/>
</dbReference>
<dbReference type="SFLD" id="SFLDS00003">
    <property type="entry name" value="Haloacid_Dehalogenase"/>
    <property type="match status" value="1"/>
</dbReference>
<evidence type="ECO:0000256" key="11">
    <source>
        <dbReference type="PIRNR" id="PIRNR006118"/>
    </source>
</evidence>
<dbReference type="FunFam" id="3.40.50.1000:FF:000029">
    <property type="entry name" value="3-deoxy-D-manno-octulosonate 8-phosphate phosphatase KdsC"/>
    <property type="match status" value="1"/>
</dbReference>
<dbReference type="Proteomes" id="UP000501466">
    <property type="component" value="Chromosome"/>
</dbReference>